<protein>
    <submittedName>
        <fullName evidence="3">Uncharacterized protein</fullName>
    </submittedName>
</protein>
<keyword evidence="1" id="KW-0175">Coiled coil</keyword>
<reference evidence="3" key="1">
    <citation type="submission" date="2021-01" db="EMBL/GenBank/DDBJ databases">
        <authorList>
            <person name="Corre E."/>
            <person name="Pelletier E."/>
            <person name="Niang G."/>
            <person name="Scheremetjew M."/>
            <person name="Finn R."/>
            <person name="Kale V."/>
            <person name="Holt S."/>
            <person name="Cochrane G."/>
            <person name="Meng A."/>
            <person name="Brown T."/>
            <person name="Cohen L."/>
        </authorList>
    </citation>
    <scope>NUCLEOTIDE SEQUENCE</scope>
    <source>
        <strain evidence="3">Pbaha01</strain>
    </source>
</reference>
<dbReference type="EMBL" id="HBEG01024568">
    <property type="protein sequence ID" value="CAD8360540.1"/>
    <property type="molecule type" value="Transcribed_RNA"/>
</dbReference>
<evidence type="ECO:0000256" key="2">
    <source>
        <dbReference type="SAM" id="SignalP"/>
    </source>
</evidence>
<feature type="coiled-coil region" evidence="1">
    <location>
        <begin position="189"/>
        <end position="355"/>
    </location>
</feature>
<keyword evidence="2" id="KW-0732">Signal</keyword>
<dbReference type="AlphaFoldDB" id="A0A7S0AE01"/>
<evidence type="ECO:0000313" key="3">
    <source>
        <dbReference type="EMBL" id="CAD8360540.1"/>
    </source>
</evidence>
<evidence type="ECO:0000256" key="1">
    <source>
        <dbReference type="SAM" id="Coils"/>
    </source>
</evidence>
<sequence>MWPSLVPTLLLLLTPCCCLRAPSGDGGHGTGTQAVIGREGAVAALPRGLPLHQWSLLTGSRQHAMRGAQLRPIITGCLKACGVQDQTCATQCQVCVEMRGCKTLAAGDCGTCRAEVRAALRWSETVGDSLMDSGGQALLRDGVRLRLQHARLTALDAKRRLRRARGGILNAQRQAEWAADEHENEVTRLHESQSILRHKEHELEEWQQEHAQRLEAMRKELAKRREEVNRTKQHRARAKQRLFKMRRRLARAEGQRRESWQRLEAEAERSYERWHKRLKEERQAMKHLKQRLRKHEDNAEWIEEGLNREIREAQNLVDGDLRKLREARSMEELSRGELENAKQQYREAAVASQQRDTVAARLQERLAKFALTTTLPDSDW</sequence>
<accession>A0A7S0AE01</accession>
<feature type="chain" id="PRO_5031041272" evidence="2">
    <location>
        <begin position="19"/>
        <end position="380"/>
    </location>
</feature>
<name>A0A7S0AE01_9DINO</name>
<gene>
    <name evidence="3" type="ORF">PBAH0796_LOCUS14916</name>
</gene>
<feature type="signal peptide" evidence="2">
    <location>
        <begin position="1"/>
        <end position="18"/>
    </location>
</feature>
<organism evidence="3">
    <name type="scientific">Pyrodinium bahamense</name>
    <dbReference type="NCBI Taxonomy" id="73915"/>
    <lineage>
        <taxon>Eukaryota</taxon>
        <taxon>Sar</taxon>
        <taxon>Alveolata</taxon>
        <taxon>Dinophyceae</taxon>
        <taxon>Gonyaulacales</taxon>
        <taxon>Pyrocystaceae</taxon>
        <taxon>Pyrodinium</taxon>
    </lineage>
</organism>
<proteinExistence type="predicted"/>